<dbReference type="AlphaFoldDB" id="A0AAN8TQY2"/>
<dbReference type="EMBL" id="JBANQN010000005">
    <property type="protein sequence ID" value="KAK6789667.1"/>
    <property type="molecule type" value="Genomic_DNA"/>
</dbReference>
<name>A0AAN8TQY2_SOLBU</name>
<comment type="caution">
    <text evidence="1">The sequence shown here is derived from an EMBL/GenBank/DDBJ whole genome shotgun (WGS) entry which is preliminary data.</text>
</comment>
<protein>
    <submittedName>
        <fullName evidence="1">Uncharacterized protein</fullName>
    </submittedName>
</protein>
<sequence length="20" mass="2506">MLIEKNLFLEHKICKHSKFF</sequence>
<organism evidence="1 2">
    <name type="scientific">Solanum bulbocastanum</name>
    <name type="common">Wild potato</name>
    <dbReference type="NCBI Taxonomy" id="147425"/>
    <lineage>
        <taxon>Eukaryota</taxon>
        <taxon>Viridiplantae</taxon>
        <taxon>Streptophyta</taxon>
        <taxon>Embryophyta</taxon>
        <taxon>Tracheophyta</taxon>
        <taxon>Spermatophyta</taxon>
        <taxon>Magnoliopsida</taxon>
        <taxon>eudicotyledons</taxon>
        <taxon>Gunneridae</taxon>
        <taxon>Pentapetalae</taxon>
        <taxon>asterids</taxon>
        <taxon>lamiids</taxon>
        <taxon>Solanales</taxon>
        <taxon>Solanaceae</taxon>
        <taxon>Solanoideae</taxon>
        <taxon>Solaneae</taxon>
        <taxon>Solanum</taxon>
    </lineage>
</organism>
<accession>A0AAN8TQY2</accession>
<proteinExistence type="predicted"/>
<keyword evidence="2" id="KW-1185">Reference proteome</keyword>
<reference evidence="1 2" key="1">
    <citation type="submission" date="2024-02" db="EMBL/GenBank/DDBJ databases">
        <title>de novo genome assembly of Solanum bulbocastanum strain 11H21.</title>
        <authorList>
            <person name="Hosaka A.J."/>
        </authorList>
    </citation>
    <scope>NUCLEOTIDE SEQUENCE [LARGE SCALE GENOMIC DNA]</scope>
    <source>
        <tissue evidence="1">Young leaves</tissue>
    </source>
</reference>
<evidence type="ECO:0000313" key="1">
    <source>
        <dbReference type="EMBL" id="KAK6789667.1"/>
    </source>
</evidence>
<dbReference type="Proteomes" id="UP001371456">
    <property type="component" value="Unassembled WGS sequence"/>
</dbReference>
<evidence type="ECO:0000313" key="2">
    <source>
        <dbReference type="Proteomes" id="UP001371456"/>
    </source>
</evidence>
<gene>
    <name evidence="1" type="ORF">RDI58_013467</name>
</gene>